<feature type="region of interest" description="Disordered" evidence="1">
    <location>
        <begin position="239"/>
        <end position="259"/>
    </location>
</feature>
<dbReference type="Proteomes" id="UP001239795">
    <property type="component" value="Unassembled WGS sequence"/>
</dbReference>
<sequence>MARWHGWEWEHGAANTCRSGTEATPHRCRSTPDPTNDSFDNGTPKAKDAAKSSVGAPEFAPAPDEFTVAWVGCARHLTLCYSGTWLLCILGWLAEAEAGKSQSCLRTPLFSAAYLDPNFADISDLSQRGGPFVTSNPSSLRTPRSWEERRCGTFLTDTLPTTADDRPRSTAIPNRYTYSLAHQAQNMGAFEKTEAFHFACRLMNELQVEEATDNLQVGKDRLCPQPRIAKNSKRILRTPNDIPKSQHQSTAANGAPQYSMHHFLVPKTLE</sequence>
<evidence type="ECO:0000313" key="2">
    <source>
        <dbReference type="EMBL" id="KAK1455116.1"/>
    </source>
</evidence>
<feature type="compositionally biased region" description="Polar residues" evidence="1">
    <location>
        <begin position="32"/>
        <end position="41"/>
    </location>
</feature>
<feature type="compositionally biased region" description="Polar residues" evidence="1">
    <location>
        <begin position="243"/>
        <end position="252"/>
    </location>
</feature>
<evidence type="ECO:0000313" key="3">
    <source>
        <dbReference type="Proteomes" id="UP001239795"/>
    </source>
</evidence>
<proteinExistence type="predicted"/>
<gene>
    <name evidence="2" type="ORF">CMEL01_03876</name>
</gene>
<dbReference type="AlphaFoldDB" id="A0AAI9UDP7"/>
<comment type="caution">
    <text evidence="2">The sequence shown here is derived from an EMBL/GenBank/DDBJ whole genome shotgun (WGS) entry which is preliminary data.</text>
</comment>
<organism evidence="2 3">
    <name type="scientific">Colletotrichum melonis</name>
    <dbReference type="NCBI Taxonomy" id="1209925"/>
    <lineage>
        <taxon>Eukaryota</taxon>
        <taxon>Fungi</taxon>
        <taxon>Dikarya</taxon>
        <taxon>Ascomycota</taxon>
        <taxon>Pezizomycotina</taxon>
        <taxon>Sordariomycetes</taxon>
        <taxon>Hypocreomycetidae</taxon>
        <taxon>Glomerellales</taxon>
        <taxon>Glomerellaceae</taxon>
        <taxon>Colletotrichum</taxon>
        <taxon>Colletotrichum acutatum species complex</taxon>
    </lineage>
</organism>
<feature type="region of interest" description="Disordered" evidence="1">
    <location>
        <begin position="17"/>
        <end position="57"/>
    </location>
</feature>
<accession>A0AAI9UDP7</accession>
<dbReference type="EMBL" id="MLGG01000024">
    <property type="protein sequence ID" value="KAK1455116.1"/>
    <property type="molecule type" value="Genomic_DNA"/>
</dbReference>
<evidence type="ECO:0000256" key="1">
    <source>
        <dbReference type="SAM" id="MobiDB-lite"/>
    </source>
</evidence>
<reference evidence="2 3" key="1">
    <citation type="submission" date="2016-10" db="EMBL/GenBank/DDBJ databases">
        <title>The genome sequence of Colletotrichum fioriniae PJ7.</title>
        <authorList>
            <person name="Baroncelli R."/>
        </authorList>
    </citation>
    <scope>NUCLEOTIDE SEQUENCE [LARGE SCALE GENOMIC DNA]</scope>
    <source>
        <strain evidence="2">Col 31</strain>
    </source>
</reference>
<name>A0AAI9UDP7_9PEZI</name>
<keyword evidence="3" id="KW-1185">Reference proteome</keyword>
<protein>
    <submittedName>
        <fullName evidence="2">Uncharacterized protein</fullName>
    </submittedName>
</protein>